<keyword evidence="2" id="KW-0862">Zinc</keyword>
<dbReference type="SUPFAM" id="SSF51735">
    <property type="entry name" value="NAD(P)-binding Rossmann-fold domains"/>
    <property type="match status" value="1"/>
</dbReference>
<gene>
    <name evidence="4" type="ORF">ALQ77_05077</name>
</gene>
<dbReference type="GO" id="GO:0016616">
    <property type="term" value="F:oxidoreductase activity, acting on the CH-OH group of donors, NAD or NADP as acceptor"/>
    <property type="evidence" value="ECO:0007669"/>
    <property type="project" value="UniProtKB-ARBA"/>
</dbReference>
<dbReference type="InterPro" id="IPR002328">
    <property type="entry name" value="ADH_Zn_CS"/>
</dbReference>
<dbReference type="InterPro" id="IPR036291">
    <property type="entry name" value="NAD(P)-bd_dom_sf"/>
</dbReference>
<keyword evidence="2" id="KW-0479">Metal-binding</keyword>
<comment type="caution">
    <text evidence="4">The sequence shown here is derived from an EMBL/GenBank/DDBJ whole genome shotgun (WGS) entry which is preliminary data.</text>
</comment>
<feature type="domain" description="Enoyl reductase (ER)" evidence="3">
    <location>
        <begin position="22"/>
        <end position="346"/>
    </location>
</feature>
<proteinExistence type="inferred from homology"/>
<dbReference type="EMBL" id="RBOJ01000072">
    <property type="protein sequence ID" value="RMM49915.1"/>
    <property type="molecule type" value="Genomic_DNA"/>
</dbReference>
<evidence type="ECO:0000259" key="3">
    <source>
        <dbReference type="SMART" id="SM00829"/>
    </source>
</evidence>
<protein>
    <recommendedName>
        <fullName evidence="3">Enoyl reductase (ER) domain-containing protein</fullName>
    </recommendedName>
</protein>
<dbReference type="Pfam" id="PF08240">
    <property type="entry name" value="ADH_N"/>
    <property type="match status" value="1"/>
</dbReference>
<evidence type="ECO:0000256" key="1">
    <source>
        <dbReference type="ARBA" id="ARBA00023002"/>
    </source>
</evidence>
<name>A0A3M3EK14_9PSED</name>
<accession>A0A3M3EK14</accession>
<dbReference type="InterPro" id="IPR011032">
    <property type="entry name" value="GroES-like_sf"/>
</dbReference>
<organism evidence="4 5">
    <name type="scientific">Pseudomonas corrugata</name>
    <dbReference type="NCBI Taxonomy" id="47879"/>
    <lineage>
        <taxon>Bacteria</taxon>
        <taxon>Pseudomonadati</taxon>
        <taxon>Pseudomonadota</taxon>
        <taxon>Gammaproteobacteria</taxon>
        <taxon>Pseudomonadales</taxon>
        <taxon>Pseudomonadaceae</taxon>
        <taxon>Pseudomonas</taxon>
    </lineage>
</organism>
<dbReference type="SMART" id="SM00829">
    <property type="entry name" value="PKS_ER"/>
    <property type="match status" value="1"/>
</dbReference>
<dbReference type="Proteomes" id="UP000270661">
    <property type="component" value="Unassembled WGS sequence"/>
</dbReference>
<dbReference type="AlphaFoldDB" id="A0A3M3EK14"/>
<keyword evidence="1" id="KW-0560">Oxidoreductase</keyword>
<dbReference type="InterPro" id="IPR013154">
    <property type="entry name" value="ADH-like_N"/>
</dbReference>
<dbReference type="GO" id="GO:0008270">
    <property type="term" value="F:zinc ion binding"/>
    <property type="evidence" value="ECO:0007669"/>
    <property type="project" value="InterPro"/>
</dbReference>
<comment type="cofactor">
    <cofactor evidence="2">
        <name>Zn(2+)</name>
        <dbReference type="ChEBI" id="CHEBI:29105"/>
    </cofactor>
</comment>
<dbReference type="Pfam" id="PF00107">
    <property type="entry name" value="ADH_zinc_N"/>
    <property type="match status" value="1"/>
</dbReference>
<dbReference type="STRING" id="47879.AXG94_02650"/>
<dbReference type="PROSITE" id="PS00059">
    <property type="entry name" value="ADH_ZINC"/>
    <property type="match status" value="1"/>
</dbReference>
<comment type="similarity">
    <text evidence="2">Belongs to the zinc-containing alcohol dehydrogenase family.</text>
</comment>
<sequence>MALEVTLTRFAMSRTIRFHKFGGAEVLKCEEQPAALPAPGEVQVRVEAIGISWHDTLWRQNLAPSQARLPSGLGHEMAGVVTAVGEGVDDLAVGDKVASFPAQSANDYPVYGEIIVLPRTALTRYPDVLSPIEAAVHYTPLLVAYFAYVDLARVKPGQFALVTDASHCAGPSFVQLGKALGVRVIAATKTADEREYLLSLGAEKVIVTEEQDLLMQINKLTDSRGVDVVFDGLGGPQMSLLGDVLAPRGSLVLYGLQGGNQTPFPACAAFQKNIQFFVHCIGNFTGKPELGIIQDQVAVQRALRDINQLTADRVLLPLKTRVFPFNEFVEAHRYMDECPCRERVALQVVDPA</sequence>
<reference evidence="4 5" key="1">
    <citation type="submission" date="2018-08" db="EMBL/GenBank/DDBJ databases">
        <title>Recombination of ecologically and evolutionarily significant loci maintains genetic cohesion in the Pseudomonas syringae species complex.</title>
        <authorList>
            <person name="Dillon M."/>
            <person name="Thakur S."/>
            <person name="Almeida R.N.D."/>
            <person name="Weir B.S."/>
            <person name="Guttman D.S."/>
        </authorList>
    </citation>
    <scope>NUCLEOTIDE SEQUENCE [LARGE SCALE GENOMIC DNA]</scope>
    <source>
        <strain evidence="4 5">NCPPB2445</strain>
    </source>
</reference>
<dbReference type="InterPro" id="IPR013149">
    <property type="entry name" value="ADH-like_C"/>
</dbReference>
<dbReference type="PANTHER" id="PTHR43677">
    <property type="entry name" value="SHORT-CHAIN DEHYDROGENASE/REDUCTASE"/>
    <property type="match status" value="1"/>
</dbReference>
<dbReference type="Gene3D" id="3.90.180.10">
    <property type="entry name" value="Medium-chain alcohol dehydrogenases, catalytic domain"/>
    <property type="match status" value="1"/>
</dbReference>
<dbReference type="PANTHER" id="PTHR43677:SF4">
    <property type="entry name" value="QUINONE OXIDOREDUCTASE-LIKE PROTEIN 2"/>
    <property type="match status" value="1"/>
</dbReference>
<keyword evidence="5" id="KW-1185">Reference proteome</keyword>
<evidence type="ECO:0000313" key="4">
    <source>
        <dbReference type="EMBL" id="RMM49915.1"/>
    </source>
</evidence>
<evidence type="ECO:0000313" key="5">
    <source>
        <dbReference type="Proteomes" id="UP000270661"/>
    </source>
</evidence>
<dbReference type="SUPFAM" id="SSF50129">
    <property type="entry name" value="GroES-like"/>
    <property type="match status" value="1"/>
</dbReference>
<dbReference type="InterPro" id="IPR051397">
    <property type="entry name" value="Zn-ADH-like_protein"/>
</dbReference>
<dbReference type="CDD" id="cd08268">
    <property type="entry name" value="MDR2"/>
    <property type="match status" value="1"/>
</dbReference>
<evidence type="ECO:0000256" key="2">
    <source>
        <dbReference type="RuleBase" id="RU361277"/>
    </source>
</evidence>
<dbReference type="InterPro" id="IPR020843">
    <property type="entry name" value="ER"/>
</dbReference>
<dbReference type="Gene3D" id="3.40.50.720">
    <property type="entry name" value="NAD(P)-binding Rossmann-like Domain"/>
    <property type="match status" value="1"/>
</dbReference>